<dbReference type="PANTHER" id="PTHR43280">
    <property type="entry name" value="ARAC-FAMILY TRANSCRIPTIONAL REGULATOR"/>
    <property type="match status" value="1"/>
</dbReference>
<dbReference type="AlphaFoldDB" id="A0A412G878"/>
<dbReference type="Proteomes" id="UP000436858">
    <property type="component" value="Unassembled WGS sequence"/>
</dbReference>
<evidence type="ECO:0000313" key="7">
    <source>
        <dbReference type="Proteomes" id="UP000436858"/>
    </source>
</evidence>
<dbReference type="SUPFAM" id="SSF46689">
    <property type="entry name" value="Homeodomain-like"/>
    <property type="match status" value="1"/>
</dbReference>
<evidence type="ECO:0000259" key="4">
    <source>
        <dbReference type="PROSITE" id="PS01124"/>
    </source>
</evidence>
<reference evidence="6 8" key="2">
    <citation type="submission" date="2021-06" db="EMBL/GenBank/DDBJ databases">
        <title>Interrogation of the integrated mobile genetic elements in gut-associated Bacteroides with a consensus prediction approach.</title>
        <authorList>
            <person name="Campbell D.E."/>
            <person name="Leigh J.R."/>
            <person name="Kim T."/>
            <person name="England W."/>
            <person name="Whitaker R.J."/>
            <person name="Degnan P.H."/>
        </authorList>
    </citation>
    <scope>NUCLEOTIDE SEQUENCE [LARGE SCALE GENOMIC DNA]</scope>
    <source>
        <strain evidence="6 8">WAL8669</strain>
    </source>
</reference>
<dbReference type="InterPro" id="IPR009057">
    <property type="entry name" value="Homeodomain-like_sf"/>
</dbReference>
<protein>
    <submittedName>
        <fullName evidence="5">AraC family transcriptional regulator</fullName>
    </submittedName>
</protein>
<dbReference type="EMBL" id="CP083680">
    <property type="protein sequence ID" value="UYU67219.1"/>
    <property type="molecule type" value="Genomic_DNA"/>
</dbReference>
<dbReference type="InterPro" id="IPR014710">
    <property type="entry name" value="RmlC-like_jellyroll"/>
</dbReference>
<dbReference type="OMA" id="HTDDYYF"/>
<dbReference type="Pfam" id="PF07883">
    <property type="entry name" value="Cupin_2"/>
    <property type="match status" value="1"/>
</dbReference>
<dbReference type="RefSeq" id="WP_011108181.1">
    <property type="nucleotide sequence ID" value="NZ_CAXSNJ010000041.1"/>
</dbReference>
<evidence type="ECO:0000313" key="6">
    <source>
        <dbReference type="EMBL" id="UYU67219.1"/>
    </source>
</evidence>
<dbReference type="GeneID" id="60923395"/>
<dbReference type="Proteomes" id="UP001156218">
    <property type="component" value="Chromosome"/>
</dbReference>
<dbReference type="PANTHER" id="PTHR43280:SF28">
    <property type="entry name" value="HTH-TYPE TRANSCRIPTIONAL ACTIVATOR RHAS"/>
    <property type="match status" value="1"/>
</dbReference>
<dbReference type="PROSITE" id="PS01124">
    <property type="entry name" value="HTH_ARAC_FAMILY_2"/>
    <property type="match status" value="1"/>
</dbReference>
<dbReference type="Gene3D" id="2.60.120.10">
    <property type="entry name" value="Jelly Rolls"/>
    <property type="match status" value="1"/>
</dbReference>
<dbReference type="InterPro" id="IPR013096">
    <property type="entry name" value="Cupin_2"/>
</dbReference>
<evidence type="ECO:0000313" key="8">
    <source>
        <dbReference type="Proteomes" id="UP001156218"/>
    </source>
</evidence>
<dbReference type="EMBL" id="WCRY01000009">
    <property type="protein sequence ID" value="KAB4482545.1"/>
    <property type="molecule type" value="Genomic_DNA"/>
</dbReference>
<keyword evidence="1" id="KW-0805">Transcription regulation</keyword>
<organism evidence="5 7">
    <name type="scientific">Bacteroides thetaiotaomicron</name>
    <dbReference type="NCBI Taxonomy" id="818"/>
    <lineage>
        <taxon>Bacteria</taxon>
        <taxon>Pseudomonadati</taxon>
        <taxon>Bacteroidota</taxon>
        <taxon>Bacteroidia</taxon>
        <taxon>Bacteroidales</taxon>
        <taxon>Bacteroidaceae</taxon>
        <taxon>Bacteroides</taxon>
    </lineage>
</organism>
<dbReference type="InterPro" id="IPR018060">
    <property type="entry name" value="HTH_AraC"/>
</dbReference>
<dbReference type="Gene3D" id="1.10.10.60">
    <property type="entry name" value="Homeodomain-like"/>
    <property type="match status" value="2"/>
</dbReference>
<accession>A0A412G878</accession>
<proteinExistence type="predicted"/>
<keyword evidence="3" id="KW-0804">Transcription</keyword>
<dbReference type="SMART" id="SM00342">
    <property type="entry name" value="HTH_ARAC"/>
    <property type="match status" value="1"/>
</dbReference>
<evidence type="ECO:0000256" key="2">
    <source>
        <dbReference type="ARBA" id="ARBA00023125"/>
    </source>
</evidence>
<feature type="domain" description="HTH araC/xylS-type" evidence="4">
    <location>
        <begin position="176"/>
        <end position="278"/>
    </location>
</feature>
<dbReference type="SUPFAM" id="SSF51215">
    <property type="entry name" value="Regulatory protein AraC"/>
    <property type="match status" value="1"/>
</dbReference>
<evidence type="ECO:0000256" key="1">
    <source>
        <dbReference type="ARBA" id="ARBA00023015"/>
    </source>
</evidence>
<evidence type="ECO:0000256" key="3">
    <source>
        <dbReference type="ARBA" id="ARBA00023163"/>
    </source>
</evidence>
<dbReference type="Pfam" id="PF12833">
    <property type="entry name" value="HTH_18"/>
    <property type="match status" value="1"/>
</dbReference>
<reference evidence="5 7" key="1">
    <citation type="journal article" date="2019" name="Nat. Med.">
        <title>A library of human gut bacterial isolates paired with longitudinal multiomics data enables mechanistic microbiome research.</title>
        <authorList>
            <person name="Poyet M."/>
            <person name="Groussin M."/>
            <person name="Gibbons S.M."/>
            <person name="Avila-Pacheco J."/>
            <person name="Jiang X."/>
            <person name="Kearney S.M."/>
            <person name="Perrotta A.R."/>
            <person name="Berdy B."/>
            <person name="Zhao S."/>
            <person name="Lieberman T.D."/>
            <person name="Swanson P.K."/>
            <person name="Smith M."/>
            <person name="Roesemann S."/>
            <person name="Alexander J.E."/>
            <person name="Rich S.A."/>
            <person name="Livny J."/>
            <person name="Vlamakis H."/>
            <person name="Clish C."/>
            <person name="Bullock K."/>
            <person name="Deik A."/>
            <person name="Scott J."/>
            <person name="Pierce K.A."/>
            <person name="Xavier R.J."/>
            <person name="Alm E.J."/>
        </authorList>
    </citation>
    <scope>NUCLEOTIDE SEQUENCE [LARGE SCALE GENOMIC DNA]</scope>
    <source>
        <strain evidence="5 7">BIOML-A162</strain>
    </source>
</reference>
<dbReference type="SMR" id="A0A412G878"/>
<dbReference type="InterPro" id="IPR037923">
    <property type="entry name" value="HTH-like"/>
</dbReference>
<evidence type="ECO:0000313" key="5">
    <source>
        <dbReference type="EMBL" id="KAB4482545.1"/>
    </source>
</evidence>
<dbReference type="GO" id="GO:0043565">
    <property type="term" value="F:sequence-specific DNA binding"/>
    <property type="evidence" value="ECO:0007669"/>
    <property type="project" value="InterPro"/>
</dbReference>
<name>A0A412G878_BACT4</name>
<sequence>MTGIPTHKAVQQSDFGIFAKEVSPFSPNRTINYVHRDDYYILGVVKSGTCHVSIDFKEYVFSAGDVVCTQPNQVHHIIDTGNADVLLLFIDGVFIDTPTKQIIAEYVLSPVPFKINDIQYTDLGQLFSMILRRMNGGNPDCKSKAVIQNLSCAIVGIITDNIQKYIGQNHKNRRHIEITLALKALFSEEKQLNRSVSYYAEALHISPVYLNEVVKNVTGESVSKYIQNELILRAKRMLVYTSLNVREISIDLGIEDYAYFTRLFTKAVGVNPTSYRKKYLE</sequence>
<gene>
    <name evidence="5" type="ORF">GAN91_11130</name>
    <name evidence="6" type="ORF">KQP68_02755</name>
</gene>
<dbReference type="DNASU" id="1073727"/>
<keyword evidence="2" id="KW-0238">DNA-binding</keyword>
<dbReference type="GO" id="GO:0003700">
    <property type="term" value="F:DNA-binding transcription factor activity"/>
    <property type="evidence" value="ECO:0007669"/>
    <property type="project" value="InterPro"/>
</dbReference>